<evidence type="ECO:0000259" key="5">
    <source>
        <dbReference type="Pfam" id="PF02631"/>
    </source>
</evidence>
<dbReference type="InterPro" id="IPR053924">
    <property type="entry name" value="RecX_HTH_2nd"/>
</dbReference>
<evidence type="ECO:0000256" key="4">
    <source>
        <dbReference type="ARBA" id="ARBA00022490"/>
    </source>
</evidence>
<dbReference type="InterPro" id="IPR036388">
    <property type="entry name" value="WH-like_DNA-bd_sf"/>
</dbReference>
<gene>
    <name evidence="6" type="ORF">NUTIK01_18750</name>
</gene>
<dbReference type="EMBL" id="BTFW01000001">
    <property type="protein sequence ID" value="GMM61098.1"/>
    <property type="molecule type" value="Genomic_DNA"/>
</dbReference>
<evidence type="ECO:0000313" key="6">
    <source>
        <dbReference type="EMBL" id="GMM61098.1"/>
    </source>
</evidence>
<evidence type="ECO:0000313" key="7">
    <source>
        <dbReference type="Proteomes" id="UP001187221"/>
    </source>
</evidence>
<evidence type="ECO:0000256" key="3">
    <source>
        <dbReference type="ARBA" id="ARBA00018111"/>
    </source>
</evidence>
<keyword evidence="7" id="KW-1185">Reference proteome</keyword>
<dbReference type="Pfam" id="PF02631">
    <property type="entry name" value="RecX_HTH2"/>
    <property type="match status" value="1"/>
</dbReference>
<protein>
    <recommendedName>
        <fullName evidence="3">Regulatory protein RecX</fullName>
    </recommendedName>
</protein>
<accession>A0ABQ6P774</accession>
<dbReference type="Proteomes" id="UP001187221">
    <property type="component" value="Unassembled WGS sequence"/>
</dbReference>
<keyword evidence="4" id="KW-0963">Cytoplasm</keyword>
<comment type="subcellular location">
    <subcellularLocation>
        <location evidence="1">Cytoplasm</location>
    </subcellularLocation>
</comment>
<reference evidence="6 7" key="1">
    <citation type="submission" date="2023-06" db="EMBL/GenBank/DDBJ databases">
        <title>Draft genome sequence of Novosphingobium sp. strain IK01.</title>
        <authorList>
            <person name="Hatamoto M."/>
            <person name="Ikarashi T."/>
            <person name="Yamaguchi T."/>
        </authorList>
    </citation>
    <scope>NUCLEOTIDE SEQUENCE [LARGE SCALE GENOMIC DNA]</scope>
    <source>
        <strain evidence="6 7">IK01</strain>
    </source>
</reference>
<comment type="caution">
    <text evidence="6">The sequence shown here is derived from an EMBL/GenBank/DDBJ whole genome shotgun (WGS) entry which is preliminary data.</text>
</comment>
<comment type="similarity">
    <text evidence="2">Belongs to the RecX family.</text>
</comment>
<dbReference type="Gene3D" id="1.10.10.10">
    <property type="entry name" value="Winged helix-like DNA-binding domain superfamily/Winged helix DNA-binding domain"/>
    <property type="match status" value="1"/>
</dbReference>
<proteinExistence type="inferred from homology"/>
<sequence>MWHEYGVNPPHRSDRRNRATVRPHPLDAARLDELALAYVARFATSTGKLAAYLARKLRERGWDEDAAAPPDVEAVVERMARAGYVSDEGYARMRSASLRRRGLGARRIAQDLGQAGIDADMREEALGSRQDARAAALTLARKRRLGPFAGARGDEADGGDAGARLDPAQREKQIAVFLRAGHPLATARALVNAASVSEAEEWVYEADD</sequence>
<organism evidence="6 7">
    <name type="scientific">Novosphingobium pituita</name>
    <dbReference type="NCBI Taxonomy" id="3056842"/>
    <lineage>
        <taxon>Bacteria</taxon>
        <taxon>Pseudomonadati</taxon>
        <taxon>Pseudomonadota</taxon>
        <taxon>Alphaproteobacteria</taxon>
        <taxon>Sphingomonadales</taxon>
        <taxon>Sphingomonadaceae</taxon>
        <taxon>Novosphingobium</taxon>
    </lineage>
</organism>
<evidence type="ECO:0000256" key="1">
    <source>
        <dbReference type="ARBA" id="ARBA00004496"/>
    </source>
</evidence>
<feature type="domain" description="RecX second three-helical" evidence="5">
    <location>
        <begin position="86"/>
        <end position="126"/>
    </location>
</feature>
<evidence type="ECO:0000256" key="2">
    <source>
        <dbReference type="ARBA" id="ARBA00009695"/>
    </source>
</evidence>
<name>A0ABQ6P774_9SPHN</name>